<dbReference type="Proteomes" id="UP000199820">
    <property type="component" value="Unassembled WGS sequence"/>
</dbReference>
<dbReference type="OrthoDB" id="9771846at2"/>
<dbReference type="Gene3D" id="3.40.50.150">
    <property type="entry name" value="Vaccinia Virus protein VP39"/>
    <property type="match status" value="1"/>
</dbReference>
<feature type="domain" description="Glycosyltransferase 2-like" evidence="1">
    <location>
        <begin position="42"/>
        <end position="177"/>
    </location>
</feature>
<dbReference type="PANTHER" id="PTHR43685:SF2">
    <property type="entry name" value="GLYCOSYLTRANSFERASE 2-LIKE DOMAIN-CONTAINING PROTEIN"/>
    <property type="match status" value="1"/>
</dbReference>
<sequence length="507" mass="57840">MGEFIEINTSKLKVGDADATLCGERERIAALSIKNEPSEVTILLLAYNRLDKTKRCVESLLKYTDNVDFDLWLIDNGSTDGTLEYFRSVPYAKKSILHITENKGASLPYQFLNIGMFSKYVVPLANDLVLTKNWLKNLLAVAKSDPRIGMVNPLSSNVSNYQDPHLQFANEEEMQKKAAEFNVSDPKKWYERLRLVTLGVLYTKECLLAIGFPHIDVGFAHNFADDDLAFRVRRAGYKAILAGDTWIHHDDVKIFHTQEEAAHLEQDLQIGRQNFKEKYNGIDAWDDVNNFINEYIRELRPVGDSGKEKLLGINVRCGTPILEIKNNLKQFNVFDTECYAHTSDSKYYLDLQTICGTDHVTAGPVGDFSRYYGQEVFDHIVIGDPINRFEDYIRIIEDAYRCLKPGGQIFLRVYNTQNVFDLMVCLGQYHVQNPEHAYNISIDELADVLASKKISSHYIIAKQFGKVGQADKLEELAGQLIQALDVGDKDTCLYRLFAQYYYIVLTK</sequence>
<reference evidence="2 3" key="1">
    <citation type="submission" date="2016-10" db="EMBL/GenBank/DDBJ databases">
        <authorList>
            <person name="de Groot N.N."/>
        </authorList>
    </citation>
    <scope>NUCLEOTIDE SEQUENCE [LARGE SCALE GENOMIC DNA]</scope>
    <source>
        <strain evidence="2 3">KH1P1</strain>
    </source>
</reference>
<dbReference type="InterPro" id="IPR029044">
    <property type="entry name" value="Nucleotide-diphossugar_trans"/>
</dbReference>
<dbReference type="PANTHER" id="PTHR43685">
    <property type="entry name" value="GLYCOSYLTRANSFERASE"/>
    <property type="match status" value="1"/>
</dbReference>
<dbReference type="Pfam" id="PF00535">
    <property type="entry name" value="Glycos_transf_2"/>
    <property type="match status" value="1"/>
</dbReference>
<dbReference type="InterPro" id="IPR029063">
    <property type="entry name" value="SAM-dependent_MTases_sf"/>
</dbReference>
<name>A0A1I0FTR9_9FIRM</name>
<gene>
    <name evidence="2" type="ORF">SAMN04487771_10289</name>
</gene>
<dbReference type="Gene3D" id="3.90.550.10">
    <property type="entry name" value="Spore Coat Polysaccharide Biosynthesis Protein SpsA, Chain A"/>
    <property type="match status" value="1"/>
</dbReference>
<accession>A0A1I0FTR9</accession>
<proteinExistence type="predicted"/>
<evidence type="ECO:0000313" key="3">
    <source>
        <dbReference type="Proteomes" id="UP000199820"/>
    </source>
</evidence>
<dbReference type="EMBL" id="FOIL01000028">
    <property type="protein sequence ID" value="SET61717.1"/>
    <property type="molecule type" value="Genomic_DNA"/>
</dbReference>
<keyword evidence="2" id="KW-0808">Transferase</keyword>
<dbReference type="InterPro" id="IPR050834">
    <property type="entry name" value="Glycosyltransf_2"/>
</dbReference>
<protein>
    <submittedName>
        <fullName evidence="2">Glycosyltransferase, GT2 family</fullName>
    </submittedName>
</protein>
<dbReference type="SUPFAM" id="SSF53335">
    <property type="entry name" value="S-adenosyl-L-methionine-dependent methyltransferases"/>
    <property type="match status" value="1"/>
</dbReference>
<dbReference type="SUPFAM" id="SSF53448">
    <property type="entry name" value="Nucleotide-diphospho-sugar transferases"/>
    <property type="match status" value="1"/>
</dbReference>
<dbReference type="RefSeq" id="WP_074649732.1">
    <property type="nucleotide sequence ID" value="NZ_FOIL01000028.1"/>
</dbReference>
<evidence type="ECO:0000313" key="2">
    <source>
        <dbReference type="EMBL" id="SET61717.1"/>
    </source>
</evidence>
<evidence type="ECO:0000259" key="1">
    <source>
        <dbReference type="Pfam" id="PF00535"/>
    </source>
</evidence>
<dbReference type="InterPro" id="IPR001173">
    <property type="entry name" value="Glyco_trans_2-like"/>
</dbReference>
<dbReference type="AlphaFoldDB" id="A0A1I0FTR9"/>
<dbReference type="GO" id="GO:0016740">
    <property type="term" value="F:transferase activity"/>
    <property type="evidence" value="ECO:0007669"/>
    <property type="project" value="UniProtKB-KW"/>
</dbReference>
<organism evidence="2 3">
    <name type="scientific">[Clostridium] aminophilum</name>
    <dbReference type="NCBI Taxonomy" id="1526"/>
    <lineage>
        <taxon>Bacteria</taxon>
        <taxon>Bacillati</taxon>
        <taxon>Bacillota</taxon>
        <taxon>Clostridia</taxon>
        <taxon>Lachnospirales</taxon>
        <taxon>Lachnospiraceae</taxon>
    </lineage>
</organism>
<keyword evidence="3" id="KW-1185">Reference proteome</keyword>